<organism evidence="1 2">
    <name type="scientific">Staphylococcus aureus</name>
    <dbReference type="NCBI Taxonomy" id="1280"/>
    <lineage>
        <taxon>Bacteria</taxon>
        <taxon>Bacillati</taxon>
        <taxon>Bacillota</taxon>
        <taxon>Bacilli</taxon>
        <taxon>Bacillales</taxon>
        <taxon>Staphylococcaceae</taxon>
        <taxon>Staphylococcus</taxon>
    </lineage>
</organism>
<proteinExistence type="predicted"/>
<feature type="non-terminal residue" evidence="1">
    <location>
        <position position="1"/>
    </location>
</feature>
<accession>A0AA40JQL6</accession>
<dbReference type="Proteomes" id="UP000032274">
    <property type="component" value="Unassembled WGS sequence"/>
</dbReference>
<sequence>LAAIGAHDVRARGDGAFGEQPVPYRMEVEPVGGVDAIAHHRLVAAGVMVVLGAVERLADIADEMHEEEQRLHALDLRSLAVLEDLHVAFDLGGDAIAVLALGGHVKGLADVRVLIVPYRRIAPVGAQLLDAIGPD</sequence>
<evidence type="ECO:0000313" key="1">
    <source>
        <dbReference type="EMBL" id="KIU01604.1"/>
    </source>
</evidence>
<reference evidence="1 2" key="1">
    <citation type="submission" date="2015-01" db="EMBL/GenBank/DDBJ databases">
        <title>Characterization of Swiss Staphylococcus aureus strains involved in food poisoning.</title>
        <authorList>
            <person name="Crovadore J."/>
            <person name="Chablais R."/>
            <person name="Tonacini J."/>
            <person name="Schnyder B."/>
            <person name="Lefort F."/>
        </authorList>
    </citation>
    <scope>NUCLEOTIDE SEQUENCE [LARGE SCALE GENOMIC DNA]</scope>
    <source>
        <strain evidence="1 2">SA-120</strain>
    </source>
</reference>
<comment type="caution">
    <text evidence="1">The sequence shown here is derived from an EMBL/GenBank/DDBJ whole genome shotgun (WGS) entry which is preliminary data.</text>
</comment>
<dbReference type="AlphaFoldDB" id="A0AA40JQL6"/>
<gene>
    <name evidence="1" type="ORF">QU38_00780</name>
</gene>
<feature type="non-terminal residue" evidence="1">
    <location>
        <position position="135"/>
    </location>
</feature>
<evidence type="ECO:0000313" key="2">
    <source>
        <dbReference type="Proteomes" id="UP000032274"/>
    </source>
</evidence>
<dbReference type="EMBL" id="JXIG01000173">
    <property type="protein sequence ID" value="KIU01604.1"/>
    <property type="molecule type" value="Genomic_DNA"/>
</dbReference>
<name>A0AA40JQL6_STAAU</name>
<protein>
    <submittedName>
        <fullName evidence="1">Uncharacterized protein</fullName>
    </submittedName>
</protein>